<dbReference type="InterPro" id="IPR007729">
    <property type="entry name" value="DGOK"/>
</dbReference>
<organism evidence="1 2">
    <name type="scientific">Microvirga subterranea</name>
    <dbReference type="NCBI Taxonomy" id="186651"/>
    <lineage>
        <taxon>Bacteria</taxon>
        <taxon>Pseudomonadati</taxon>
        <taxon>Pseudomonadota</taxon>
        <taxon>Alphaproteobacteria</taxon>
        <taxon>Hyphomicrobiales</taxon>
        <taxon>Methylobacteriaceae</taxon>
        <taxon>Microvirga</taxon>
    </lineage>
</organism>
<protein>
    <submittedName>
        <fullName evidence="1">2-dehydro-3-deoxygalactonokinase</fullName>
    </submittedName>
</protein>
<evidence type="ECO:0000313" key="2">
    <source>
        <dbReference type="Proteomes" id="UP000254925"/>
    </source>
</evidence>
<dbReference type="Pfam" id="PF05035">
    <property type="entry name" value="DGOK"/>
    <property type="match status" value="1"/>
</dbReference>
<dbReference type="CDD" id="cd24012">
    <property type="entry name" value="ASKHA_NBD_KDGal-kinase"/>
    <property type="match status" value="1"/>
</dbReference>
<dbReference type="EMBL" id="QQBB01000018">
    <property type="protein sequence ID" value="RDI51371.1"/>
    <property type="molecule type" value="Genomic_DNA"/>
</dbReference>
<keyword evidence="2" id="KW-1185">Reference proteome</keyword>
<reference evidence="1 2" key="1">
    <citation type="submission" date="2018-07" db="EMBL/GenBank/DDBJ databases">
        <title>Genomic Encyclopedia of Type Strains, Phase IV (KMG-IV): sequencing the most valuable type-strain genomes for metagenomic binning, comparative biology and taxonomic classification.</title>
        <authorList>
            <person name="Goeker M."/>
        </authorList>
    </citation>
    <scope>NUCLEOTIDE SEQUENCE [LARGE SCALE GENOMIC DNA]</scope>
    <source>
        <strain evidence="1 2">DSM 14364</strain>
    </source>
</reference>
<keyword evidence="1" id="KW-0418">Kinase</keyword>
<dbReference type="RefSeq" id="WP_114773172.1">
    <property type="nucleotide sequence ID" value="NZ_QQBB01000018.1"/>
</dbReference>
<dbReference type="GO" id="GO:0008671">
    <property type="term" value="F:2-dehydro-3-deoxygalactonokinase activity"/>
    <property type="evidence" value="ECO:0007669"/>
    <property type="project" value="InterPro"/>
</dbReference>
<dbReference type="Gene3D" id="3.30.420.300">
    <property type="entry name" value="2-keto-3-deoxy-galactonokinase, substrate binding domain"/>
    <property type="match status" value="1"/>
</dbReference>
<evidence type="ECO:0000313" key="1">
    <source>
        <dbReference type="EMBL" id="RDI51371.1"/>
    </source>
</evidence>
<accession>A0A370H509</accession>
<dbReference type="OrthoDB" id="256574at2"/>
<dbReference type="GO" id="GO:0034194">
    <property type="term" value="P:D-galactonate catabolic process"/>
    <property type="evidence" value="ECO:0007669"/>
    <property type="project" value="InterPro"/>
</dbReference>
<dbReference type="Gene3D" id="3.30.420.310">
    <property type="entry name" value="2-keto-3-deoxy-galactonokinase, C-terminal domain"/>
    <property type="match status" value="1"/>
</dbReference>
<comment type="caution">
    <text evidence="1">The sequence shown here is derived from an EMBL/GenBank/DDBJ whole genome shotgun (WGS) entry which is preliminary data.</text>
</comment>
<gene>
    <name evidence="1" type="ORF">DES45_11827</name>
</gene>
<dbReference type="AlphaFoldDB" id="A0A370H509"/>
<dbReference type="InterPro" id="IPR042257">
    <property type="entry name" value="DGOK_C"/>
</dbReference>
<sequence length="323" mass="34945">MTANATRLRIILDWGTTSFRALLVAPDGTVQDSIETEMGIHSVKDGDFLGVLQRAIAPWRTAHGLLPVYAAGMIGSRNGWIEMPYVPAPARAEDLAAQVKIVPLPDGGTITFLPGLTDCSAHPFPDVMRGEETQLVGLGLERDITVVLPGTHAKWVRIAGGRIVAFQTLVTGEIFGTLSRHSFLAKVARKPAMPDWDAFLKGVALVRDDKRPAGLLTHLFAVRTGWLSGGLVPEQMTDYLSGLVVASEFQEAKALEWFKDGERIAVVGDDDLVEVYERVAGAFGLSLEPAPEDAAVRGCLIIARIAEERYPTVLAGADRQRRA</sequence>
<keyword evidence="1" id="KW-0808">Transferase</keyword>
<dbReference type="InterPro" id="IPR042258">
    <property type="entry name" value="DGOK_N"/>
</dbReference>
<proteinExistence type="predicted"/>
<dbReference type="Proteomes" id="UP000254925">
    <property type="component" value="Unassembled WGS sequence"/>
</dbReference>
<name>A0A370H509_9HYPH</name>